<dbReference type="HOGENOM" id="CLU_007112_0_0_1"/>
<proteinExistence type="predicted"/>
<dbReference type="Proteomes" id="UP000006038">
    <property type="component" value="Chromosome 7"/>
</dbReference>
<accession>J3MK02</accession>
<sequence>MKKNVEPKLQNSPVKEQEHDYPWVEPIDEFYHLIPKAKRIDQFDVKQQLEESVDNSQVYLHSSCAASTSIWHDLLRAEAKEMALHTYNKHGMTSATIVFECSLYLLLLDTKDNEIMDYNWINHASNYWVCDGILREYQEEKRWEIAGAVKQQMQLQSHSSTGLLSLHAKLQTPEYTKRWVSSVIDSDGGSEGVPTVNQDTSSFFLAFRTEPHHRIAPLSNNMFIHSQKLSVLKLCNCTFSFNSPPFRFCRSLRFLGLSNCKDFQIQENGEEQFAQELEFFDSLWVLDICSMDWDLTLSERIVQRMSRNMMEVNINRGRIWSSNLPWSWGQLGNIRKLRIIEHTHPWEISRLVSITYVFKLELLDLSGNKRLRFLPGLSGAATLNTLVLDGCVRLKHVGPADLPPSIVTFSLDAGSGKNNKKPKISRISMAGCKKLRNFRLRGFLPNLEELDLSDTSMETLDLTDEVVQVPHLRRVILLGCEHLRGVAWPKTGMPELMFLNIDIPGGQEFRETTHGTLVREKSSEGCCLARVAIVDIRSLQLFVLRGANQFCWNTSSFQLILCLTSAIKDNGRNYHAKKTGQYTGRQLVGSSLHRSLIPMTQVSYSDVSMDKININLDAITEPQHEPEDIHMEIGEGISDINVTSAHMVSVVIFFMNRVKSLHVHDNASIATITLMVLTAEGKGITWSDLKRFQISRCPKVDTVFHTNYATICFETLEEFSAYDLMMARCIWSRGEMNATTNNASFAKLRSMHLYSCPRLVFVLPLSWAASGSHLPSLEILHIVCCGELVQIFPVEANALTKISTGNPSGVPNFPNLKHIHLDDLPKLHTICEASRMFAPELETVRVRGCWGLKRIPATHGSRPVVVDCEKDWWEKLEWDGLEVGHHCSLFELHHSKYYRKALPRGSVLW</sequence>
<name>J3MK02_ORYBR</name>
<dbReference type="EnsemblPlants" id="OB07G17340.1">
    <property type="protein sequence ID" value="OB07G17340.1"/>
    <property type="gene ID" value="OB07G17340"/>
</dbReference>
<reference evidence="2" key="2">
    <citation type="submission" date="2013-04" db="UniProtKB">
        <authorList>
            <consortium name="EnsemblPlants"/>
        </authorList>
    </citation>
    <scope>IDENTIFICATION</scope>
</reference>
<organism evidence="2">
    <name type="scientific">Oryza brachyantha</name>
    <name type="common">malo sina</name>
    <dbReference type="NCBI Taxonomy" id="4533"/>
    <lineage>
        <taxon>Eukaryota</taxon>
        <taxon>Viridiplantae</taxon>
        <taxon>Streptophyta</taxon>
        <taxon>Embryophyta</taxon>
        <taxon>Tracheophyta</taxon>
        <taxon>Spermatophyta</taxon>
        <taxon>Magnoliopsida</taxon>
        <taxon>Liliopsida</taxon>
        <taxon>Poales</taxon>
        <taxon>Poaceae</taxon>
        <taxon>BOP clade</taxon>
        <taxon>Oryzoideae</taxon>
        <taxon>Oryzeae</taxon>
        <taxon>Oryzinae</taxon>
        <taxon>Oryza</taxon>
    </lineage>
</organism>
<dbReference type="SUPFAM" id="SSF52047">
    <property type="entry name" value="RNI-like"/>
    <property type="match status" value="1"/>
</dbReference>
<dbReference type="PANTHER" id="PTHR33463">
    <property type="entry name" value="NB-ARC DOMAIN-CONTAINING PROTEIN-RELATED"/>
    <property type="match status" value="1"/>
</dbReference>
<evidence type="ECO:0000313" key="3">
    <source>
        <dbReference type="Proteomes" id="UP000006038"/>
    </source>
</evidence>
<dbReference type="InterPro" id="IPR032675">
    <property type="entry name" value="LRR_dom_sf"/>
</dbReference>
<dbReference type="Gramene" id="OB07G17340.1">
    <property type="protein sequence ID" value="OB07G17340.1"/>
    <property type="gene ID" value="OB07G17340"/>
</dbReference>
<evidence type="ECO:0000259" key="1">
    <source>
        <dbReference type="Pfam" id="PF23247"/>
    </source>
</evidence>
<dbReference type="InterPro" id="IPR057135">
    <property type="entry name" value="At4g27190-like_LRR"/>
</dbReference>
<dbReference type="InterPro" id="IPR050905">
    <property type="entry name" value="Plant_NBS-LRR"/>
</dbReference>
<feature type="domain" description="Disease resistance protein At4g27190-like leucine-rich repeats" evidence="1">
    <location>
        <begin position="737"/>
        <end position="855"/>
    </location>
</feature>
<keyword evidence="3" id="KW-1185">Reference proteome</keyword>
<dbReference type="eggNOG" id="ENOG502SYYC">
    <property type="taxonomic scope" value="Eukaryota"/>
</dbReference>
<dbReference type="Gene3D" id="3.80.10.10">
    <property type="entry name" value="Ribonuclease Inhibitor"/>
    <property type="match status" value="2"/>
</dbReference>
<dbReference type="OMA" id="EHLESCH"/>
<dbReference type="AlphaFoldDB" id="J3MK02"/>
<evidence type="ECO:0000313" key="2">
    <source>
        <dbReference type="EnsemblPlants" id="OB07G17340.1"/>
    </source>
</evidence>
<dbReference type="PANTHER" id="PTHR33463:SF208">
    <property type="entry name" value="OS04G0166000 PROTEIN"/>
    <property type="match status" value="1"/>
</dbReference>
<dbReference type="SUPFAM" id="SSF52058">
    <property type="entry name" value="L domain-like"/>
    <property type="match status" value="1"/>
</dbReference>
<protein>
    <recommendedName>
        <fullName evidence="1">Disease resistance protein At4g27190-like leucine-rich repeats domain-containing protein</fullName>
    </recommendedName>
</protein>
<dbReference type="Pfam" id="PF23247">
    <property type="entry name" value="LRR_RPS2"/>
    <property type="match status" value="1"/>
</dbReference>
<reference evidence="2" key="1">
    <citation type="journal article" date="2013" name="Nat. Commun.">
        <title>Whole-genome sequencing of Oryza brachyantha reveals mechanisms underlying Oryza genome evolution.</title>
        <authorList>
            <person name="Chen J."/>
            <person name="Huang Q."/>
            <person name="Gao D."/>
            <person name="Wang J."/>
            <person name="Lang Y."/>
            <person name="Liu T."/>
            <person name="Li B."/>
            <person name="Bai Z."/>
            <person name="Luis Goicoechea J."/>
            <person name="Liang C."/>
            <person name="Chen C."/>
            <person name="Zhang W."/>
            <person name="Sun S."/>
            <person name="Liao Y."/>
            <person name="Zhang X."/>
            <person name="Yang L."/>
            <person name="Song C."/>
            <person name="Wang M."/>
            <person name="Shi J."/>
            <person name="Liu G."/>
            <person name="Liu J."/>
            <person name="Zhou H."/>
            <person name="Zhou W."/>
            <person name="Yu Q."/>
            <person name="An N."/>
            <person name="Chen Y."/>
            <person name="Cai Q."/>
            <person name="Wang B."/>
            <person name="Liu B."/>
            <person name="Min J."/>
            <person name="Huang Y."/>
            <person name="Wu H."/>
            <person name="Li Z."/>
            <person name="Zhang Y."/>
            <person name="Yin Y."/>
            <person name="Song W."/>
            <person name="Jiang J."/>
            <person name="Jackson S.A."/>
            <person name="Wing R.A."/>
            <person name="Wang J."/>
            <person name="Chen M."/>
        </authorList>
    </citation>
    <scope>NUCLEOTIDE SEQUENCE [LARGE SCALE GENOMIC DNA]</scope>
    <source>
        <strain evidence="2">cv. IRGC 101232</strain>
    </source>
</reference>